<sequence>MIKTIIDKNKLTMEEFRTELFDRLQKYIIEADQIFKGNNPSFQSDYEKLQAIKGITDRFCGASDILNSVLGLEVRMDDGMLYTQKLYNQLFYMNQYFEIEIRKEVGDPLNHEIRQACENLGLKGYKGYELFTFRRVRVFVNDKLVGIYDLDKHTFVD</sequence>
<organism evidence="1">
    <name type="scientific">bioreactor metagenome</name>
    <dbReference type="NCBI Taxonomy" id="1076179"/>
    <lineage>
        <taxon>unclassified sequences</taxon>
        <taxon>metagenomes</taxon>
        <taxon>ecological metagenomes</taxon>
    </lineage>
</organism>
<accession>A0A645DMK2</accession>
<gene>
    <name evidence="1" type="ORF">SDC9_136874</name>
</gene>
<proteinExistence type="predicted"/>
<name>A0A645DMK2_9ZZZZ</name>
<dbReference type="AlphaFoldDB" id="A0A645DMK2"/>
<reference evidence="1" key="1">
    <citation type="submission" date="2019-08" db="EMBL/GenBank/DDBJ databases">
        <authorList>
            <person name="Kucharzyk K."/>
            <person name="Murdoch R.W."/>
            <person name="Higgins S."/>
            <person name="Loffler F."/>
        </authorList>
    </citation>
    <scope>NUCLEOTIDE SEQUENCE</scope>
</reference>
<evidence type="ECO:0000313" key="1">
    <source>
        <dbReference type="EMBL" id="MPM89762.1"/>
    </source>
</evidence>
<protein>
    <submittedName>
        <fullName evidence="1">Uncharacterized protein</fullName>
    </submittedName>
</protein>
<dbReference type="EMBL" id="VSSQ01037144">
    <property type="protein sequence ID" value="MPM89762.1"/>
    <property type="molecule type" value="Genomic_DNA"/>
</dbReference>
<comment type="caution">
    <text evidence="1">The sequence shown here is derived from an EMBL/GenBank/DDBJ whole genome shotgun (WGS) entry which is preliminary data.</text>
</comment>